<dbReference type="PANTHER" id="PTHR43281">
    <property type="entry name" value="FARNESYL DIPHOSPHATE SYNTHASE"/>
    <property type="match status" value="1"/>
</dbReference>
<dbReference type="SFLD" id="SFLDS00005">
    <property type="entry name" value="Isoprenoid_Synthase_Type_I"/>
    <property type="match status" value="1"/>
</dbReference>
<evidence type="ECO:0000256" key="6">
    <source>
        <dbReference type="ARBA" id="ARBA00023229"/>
    </source>
</evidence>
<dbReference type="AlphaFoldDB" id="A0A3B1C0A1"/>
<organism evidence="7">
    <name type="scientific">hydrothermal vent metagenome</name>
    <dbReference type="NCBI Taxonomy" id="652676"/>
    <lineage>
        <taxon>unclassified sequences</taxon>
        <taxon>metagenomes</taxon>
        <taxon>ecological metagenomes</taxon>
    </lineage>
</organism>
<dbReference type="InterPro" id="IPR008949">
    <property type="entry name" value="Isoprenoid_synthase_dom_sf"/>
</dbReference>
<keyword evidence="3 7" id="KW-0808">Transferase</keyword>
<dbReference type="InterPro" id="IPR000092">
    <property type="entry name" value="Polyprenyl_synt"/>
</dbReference>
<sequence length="296" mass="31668">MPLSAYFNKIRVEVEDALDRLAPKIGAYPPVIHEAMRYSLFAGGKRLRPMLALSACDCVGGERKSALYFAVAIEIIHTYTLIHDDLPAIDNDDMRRGKPTNHKKFGEATAILAGDGLLTLAFEIMTDSSQADGVSAQTLLEVAAQTARAAGSTGTIGGQAADIASEGGEPDGALLEYIHSHKTGKLITASVRGGAMIGGANDDQLKALADYGKHIGLAFQIIDDILDIEGDAEKLGKNLRSDIKKKKMTYPSVAGMEESKKRAVELSGIAIESLQMFGSSARHLKDLAMYITARTF</sequence>
<dbReference type="EMBL" id="UOGA01000170">
    <property type="protein sequence ID" value="VAX20181.1"/>
    <property type="molecule type" value="Genomic_DNA"/>
</dbReference>
<dbReference type="EC" id="2.5.1.10" evidence="7"/>
<dbReference type="Pfam" id="PF00348">
    <property type="entry name" value="polyprenyl_synt"/>
    <property type="match status" value="1"/>
</dbReference>
<dbReference type="InterPro" id="IPR033749">
    <property type="entry name" value="Polyprenyl_synt_CS"/>
</dbReference>
<keyword evidence="4" id="KW-0479">Metal-binding</keyword>
<reference evidence="7" key="1">
    <citation type="submission" date="2018-06" db="EMBL/GenBank/DDBJ databases">
        <authorList>
            <person name="Zhirakovskaya E."/>
        </authorList>
    </citation>
    <scope>NUCLEOTIDE SEQUENCE</scope>
</reference>
<evidence type="ECO:0000256" key="1">
    <source>
        <dbReference type="ARBA" id="ARBA00001946"/>
    </source>
</evidence>
<dbReference type="PANTHER" id="PTHR43281:SF1">
    <property type="entry name" value="FARNESYL DIPHOSPHATE SYNTHASE"/>
    <property type="match status" value="1"/>
</dbReference>
<dbReference type="NCBIfam" id="NF045485">
    <property type="entry name" value="FPPsyn"/>
    <property type="match status" value="1"/>
</dbReference>
<dbReference type="PROSITE" id="PS00444">
    <property type="entry name" value="POLYPRENYL_SYNTHASE_2"/>
    <property type="match status" value="1"/>
</dbReference>
<dbReference type="CDD" id="cd00685">
    <property type="entry name" value="Trans_IPPS_HT"/>
    <property type="match status" value="1"/>
</dbReference>
<keyword evidence="5" id="KW-0460">Magnesium</keyword>
<gene>
    <name evidence="7" type="ORF">MNBD_NITROSPINAE04-2352</name>
</gene>
<keyword evidence="6" id="KW-0414">Isoprene biosynthesis</keyword>
<name>A0A3B1C0A1_9ZZZZ</name>
<dbReference type="FunFam" id="1.10.600.10:FF:000001">
    <property type="entry name" value="Geranylgeranyl diphosphate synthase"/>
    <property type="match status" value="1"/>
</dbReference>
<dbReference type="PROSITE" id="PS00723">
    <property type="entry name" value="POLYPRENYL_SYNTHASE_1"/>
    <property type="match status" value="1"/>
</dbReference>
<evidence type="ECO:0000256" key="3">
    <source>
        <dbReference type="ARBA" id="ARBA00022679"/>
    </source>
</evidence>
<evidence type="ECO:0000256" key="2">
    <source>
        <dbReference type="ARBA" id="ARBA00006706"/>
    </source>
</evidence>
<dbReference type="SUPFAM" id="SSF48576">
    <property type="entry name" value="Terpenoid synthases"/>
    <property type="match status" value="1"/>
</dbReference>
<proteinExistence type="inferred from homology"/>
<accession>A0A3B1C0A1</accession>
<dbReference type="GO" id="GO:0004337">
    <property type="term" value="F:(2E,6E)-farnesyl diphosphate synthase activity"/>
    <property type="evidence" value="ECO:0007669"/>
    <property type="project" value="UniProtKB-EC"/>
</dbReference>
<dbReference type="GO" id="GO:0008299">
    <property type="term" value="P:isoprenoid biosynthetic process"/>
    <property type="evidence" value="ECO:0007669"/>
    <property type="project" value="UniProtKB-KW"/>
</dbReference>
<evidence type="ECO:0000256" key="4">
    <source>
        <dbReference type="ARBA" id="ARBA00022723"/>
    </source>
</evidence>
<dbReference type="GO" id="GO:0005737">
    <property type="term" value="C:cytoplasm"/>
    <property type="evidence" value="ECO:0007669"/>
    <property type="project" value="UniProtKB-ARBA"/>
</dbReference>
<dbReference type="Gene3D" id="1.10.600.10">
    <property type="entry name" value="Farnesyl Diphosphate Synthase"/>
    <property type="match status" value="1"/>
</dbReference>
<protein>
    <submittedName>
        <fullName evidence="7">(2E,6E)-farnesyl diphosphate synthase</fullName>
        <ecNumber evidence="7">2.5.1.10</ecNumber>
    </submittedName>
</protein>
<dbReference type="SFLD" id="SFLDG01017">
    <property type="entry name" value="Polyprenyl_Transferase_Like"/>
    <property type="match status" value="1"/>
</dbReference>
<comment type="similarity">
    <text evidence="2">Belongs to the FPP/GGPP synthase family.</text>
</comment>
<evidence type="ECO:0000313" key="7">
    <source>
        <dbReference type="EMBL" id="VAX20181.1"/>
    </source>
</evidence>
<dbReference type="GO" id="GO:0046872">
    <property type="term" value="F:metal ion binding"/>
    <property type="evidence" value="ECO:0007669"/>
    <property type="project" value="UniProtKB-KW"/>
</dbReference>
<comment type="cofactor">
    <cofactor evidence="1">
        <name>Mg(2+)</name>
        <dbReference type="ChEBI" id="CHEBI:18420"/>
    </cofactor>
</comment>
<dbReference type="InterPro" id="IPR053378">
    <property type="entry name" value="Prenyl_diphosphate_synthase"/>
</dbReference>
<evidence type="ECO:0000256" key="5">
    <source>
        <dbReference type="ARBA" id="ARBA00022842"/>
    </source>
</evidence>